<dbReference type="SUPFAM" id="SSF50952">
    <property type="entry name" value="Soluble quinoprotein glucose dehydrogenase"/>
    <property type="match status" value="1"/>
</dbReference>
<keyword evidence="5" id="KW-1185">Reference proteome</keyword>
<dbReference type="Gene3D" id="2.120.10.30">
    <property type="entry name" value="TolB, C-terminal domain"/>
    <property type="match status" value="1"/>
</dbReference>
<evidence type="ECO:0000256" key="1">
    <source>
        <dbReference type="SAM" id="MobiDB-lite"/>
    </source>
</evidence>
<feature type="compositionally biased region" description="Low complexity" evidence="1">
    <location>
        <begin position="23"/>
        <end position="52"/>
    </location>
</feature>
<dbReference type="InterPro" id="IPR011042">
    <property type="entry name" value="6-blade_b-propeller_TolB-like"/>
</dbReference>
<gene>
    <name evidence="4" type="ORF">J3495_18870</name>
</gene>
<reference evidence="4 5" key="1">
    <citation type="submission" date="2021-03" db="EMBL/GenBank/DDBJ databases">
        <title>Flavobacterium Flabelliformis Sp. Nov. And Flavobacterium Geliluteum Sp. Nov., Two Novel Multidrug Resistant Psychrophilic Species Isolated From Antarctica.</title>
        <authorList>
            <person name="Kralova S."/>
            <person name="Busse H.J."/>
            <person name="Bezdicek M."/>
            <person name="Nykrynova M."/>
            <person name="Kroupova E."/>
            <person name="Krsek D."/>
            <person name="Sedlacek I."/>
        </authorList>
    </citation>
    <scope>NUCLEOTIDE SEQUENCE [LARGE SCALE GENOMIC DNA]</scope>
    <source>
        <strain evidence="4 5">P7388</strain>
    </source>
</reference>
<dbReference type="Pfam" id="PF07995">
    <property type="entry name" value="GSDH"/>
    <property type="match status" value="1"/>
</dbReference>
<protein>
    <submittedName>
        <fullName evidence="4">PQQ-dependent sugar dehydrogenase</fullName>
    </submittedName>
</protein>
<accession>A0A940XB69</accession>
<dbReference type="InterPro" id="IPR012938">
    <property type="entry name" value="Glc/Sorbosone_DH"/>
</dbReference>
<dbReference type="PROSITE" id="PS51257">
    <property type="entry name" value="PROKAR_LIPOPROTEIN"/>
    <property type="match status" value="1"/>
</dbReference>
<keyword evidence="2" id="KW-0732">Signal</keyword>
<evidence type="ECO:0000313" key="5">
    <source>
        <dbReference type="Proteomes" id="UP000675047"/>
    </source>
</evidence>
<dbReference type="EMBL" id="JAGFBV010000058">
    <property type="protein sequence ID" value="MBP4140131.1"/>
    <property type="molecule type" value="Genomic_DNA"/>
</dbReference>
<sequence length="417" mass="44948">MKNKIVLISVVSMLLLFSSCSKSDDNNNVNTPENPETGTPGTGNPVETNPPNANYSPAFAGQTRVNAVSTTTPLRIDLLTSSLNAPWGMAQLPDGRFLITEKAGNMRIVSLQGAVSSPITGFPTVNNAGQGGLLDVEVDPLFSSNRMVYWTYVRSVNGGNAIAVGKGRLSNNEANIESPTVIYNSTTPAAASSNYGSRLLFDATGNLLVTFGDRTSNEIRIESQSVSSSIGKVIRITTNGTAAPGNPPFTQAGALPELYTIGHRNPQGLAIHPVSGEIWQSEHGPRGGDEINRLQPGANYGWPVISYGIEYSGQVVGAAIQQQDGMEQPVYYWDPVISPSGITFYAGSSIPEWQNNLFLCSLTQTHLVRLVIQNNRVIGEERLMASENQRFRDIIQGQDNALYAITDAGRLYKIDRQ</sequence>
<dbReference type="Proteomes" id="UP000675047">
    <property type="component" value="Unassembled WGS sequence"/>
</dbReference>
<name>A0A940XB69_9FLAO</name>
<proteinExistence type="predicted"/>
<evidence type="ECO:0000256" key="2">
    <source>
        <dbReference type="SAM" id="SignalP"/>
    </source>
</evidence>
<evidence type="ECO:0000313" key="4">
    <source>
        <dbReference type="EMBL" id="MBP4140131.1"/>
    </source>
</evidence>
<evidence type="ECO:0000259" key="3">
    <source>
        <dbReference type="Pfam" id="PF07995"/>
    </source>
</evidence>
<comment type="caution">
    <text evidence="4">The sequence shown here is derived from an EMBL/GenBank/DDBJ whole genome shotgun (WGS) entry which is preliminary data.</text>
</comment>
<feature type="chain" id="PRO_5037948562" evidence="2">
    <location>
        <begin position="24"/>
        <end position="417"/>
    </location>
</feature>
<feature type="signal peptide" evidence="2">
    <location>
        <begin position="1"/>
        <end position="23"/>
    </location>
</feature>
<dbReference type="PANTHER" id="PTHR19328:SF75">
    <property type="entry name" value="ALDOSE SUGAR DEHYDROGENASE YLII"/>
    <property type="match status" value="1"/>
</dbReference>
<feature type="domain" description="Glucose/Sorbosone dehydrogenase" evidence="3">
    <location>
        <begin position="83"/>
        <end position="412"/>
    </location>
</feature>
<organism evidence="4 5">
    <name type="scientific">Flavobacterium geliluteum</name>
    <dbReference type="NCBI Taxonomy" id="2816120"/>
    <lineage>
        <taxon>Bacteria</taxon>
        <taxon>Pseudomonadati</taxon>
        <taxon>Bacteroidota</taxon>
        <taxon>Flavobacteriia</taxon>
        <taxon>Flavobacteriales</taxon>
        <taxon>Flavobacteriaceae</taxon>
        <taxon>Flavobacterium</taxon>
    </lineage>
</organism>
<dbReference type="InterPro" id="IPR011041">
    <property type="entry name" value="Quinoprot_gluc/sorb_DH_b-prop"/>
</dbReference>
<dbReference type="PANTHER" id="PTHR19328">
    <property type="entry name" value="HEDGEHOG-INTERACTING PROTEIN"/>
    <property type="match status" value="1"/>
</dbReference>
<dbReference type="AlphaFoldDB" id="A0A940XB69"/>
<feature type="region of interest" description="Disordered" evidence="1">
    <location>
        <begin position="23"/>
        <end position="55"/>
    </location>
</feature>